<comment type="caution">
    <text evidence="3">The sequence shown here is derived from an EMBL/GenBank/DDBJ whole genome shotgun (WGS) entry which is preliminary data.</text>
</comment>
<name>A0AAV4C0S6_9GAST</name>
<keyword evidence="2" id="KW-0732">Signal</keyword>
<proteinExistence type="predicted"/>
<evidence type="ECO:0008006" key="5">
    <source>
        <dbReference type="Google" id="ProtNLM"/>
    </source>
</evidence>
<organism evidence="3 4">
    <name type="scientific">Plakobranchus ocellatus</name>
    <dbReference type="NCBI Taxonomy" id="259542"/>
    <lineage>
        <taxon>Eukaryota</taxon>
        <taxon>Metazoa</taxon>
        <taxon>Spiralia</taxon>
        <taxon>Lophotrochozoa</taxon>
        <taxon>Mollusca</taxon>
        <taxon>Gastropoda</taxon>
        <taxon>Heterobranchia</taxon>
        <taxon>Euthyneura</taxon>
        <taxon>Panpulmonata</taxon>
        <taxon>Sacoglossa</taxon>
        <taxon>Placobranchoidea</taxon>
        <taxon>Plakobranchidae</taxon>
        <taxon>Plakobranchus</taxon>
    </lineage>
</organism>
<feature type="region of interest" description="Disordered" evidence="1">
    <location>
        <begin position="56"/>
        <end position="90"/>
    </location>
</feature>
<evidence type="ECO:0000313" key="3">
    <source>
        <dbReference type="EMBL" id="GFO24887.1"/>
    </source>
</evidence>
<sequence>MNLSSAAAFALALACVCTAHLIKKSVWNSKANVPMLPWNSNTHRLALSATPLKQSLVKQSRHSQQPAQPSRRLPHQSPRYLAGAVFGSLS</sequence>
<dbReference type="Proteomes" id="UP000735302">
    <property type="component" value="Unassembled WGS sequence"/>
</dbReference>
<feature type="compositionally biased region" description="Polar residues" evidence="1">
    <location>
        <begin position="56"/>
        <end position="68"/>
    </location>
</feature>
<accession>A0AAV4C0S6</accession>
<evidence type="ECO:0000256" key="1">
    <source>
        <dbReference type="SAM" id="MobiDB-lite"/>
    </source>
</evidence>
<dbReference type="EMBL" id="BLXT01005660">
    <property type="protein sequence ID" value="GFO24887.1"/>
    <property type="molecule type" value="Genomic_DNA"/>
</dbReference>
<feature type="signal peptide" evidence="2">
    <location>
        <begin position="1"/>
        <end position="19"/>
    </location>
</feature>
<dbReference type="AlphaFoldDB" id="A0AAV4C0S6"/>
<reference evidence="3 4" key="1">
    <citation type="journal article" date="2021" name="Elife">
        <title>Chloroplast acquisition without the gene transfer in kleptoplastic sea slugs, Plakobranchus ocellatus.</title>
        <authorList>
            <person name="Maeda T."/>
            <person name="Takahashi S."/>
            <person name="Yoshida T."/>
            <person name="Shimamura S."/>
            <person name="Takaki Y."/>
            <person name="Nagai Y."/>
            <person name="Toyoda A."/>
            <person name="Suzuki Y."/>
            <person name="Arimoto A."/>
            <person name="Ishii H."/>
            <person name="Satoh N."/>
            <person name="Nishiyama T."/>
            <person name="Hasebe M."/>
            <person name="Maruyama T."/>
            <person name="Minagawa J."/>
            <person name="Obokata J."/>
            <person name="Shigenobu S."/>
        </authorList>
    </citation>
    <scope>NUCLEOTIDE SEQUENCE [LARGE SCALE GENOMIC DNA]</scope>
</reference>
<evidence type="ECO:0000256" key="2">
    <source>
        <dbReference type="SAM" id="SignalP"/>
    </source>
</evidence>
<keyword evidence="4" id="KW-1185">Reference proteome</keyword>
<feature type="chain" id="PRO_5043966063" description="Secreted protein" evidence="2">
    <location>
        <begin position="20"/>
        <end position="90"/>
    </location>
</feature>
<gene>
    <name evidence="3" type="ORF">PoB_005139200</name>
</gene>
<protein>
    <recommendedName>
        <fullName evidence="5">Secreted protein</fullName>
    </recommendedName>
</protein>
<evidence type="ECO:0000313" key="4">
    <source>
        <dbReference type="Proteomes" id="UP000735302"/>
    </source>
</evidence>